<feature type="region of interest" description="Disordered" evidence="6">
    <location>
        <begin position="418"/>
        <end position="448"/>
    </location>
</feature>
<organism evidence="8 9">
    <name type="scientific">Pyrenophora seminiperda CCB06</name>
    <dbReference type="NCBI Taxonomy" id="1302712"/>
    <lineage>
        <taxon>Eukaryota</taxon>
        <taxon>Fungi</taxon>
        <taxon>Dikarya</taxon>
        <taxon>Ascomycota</taxon>
        <taxon>Pezizomycotina</taxon>
        <taxon>Dothideomycetes</taxon>
        <taxon>Pleosporomycetidae</taxon>
        <taxon>Pleosporales</taxon>
        <taxon>Pleosporineae</taxon>
        <taxon>Pleosporaceae</taxon>
        <taxon>Pyrenophora</taxon>
    </lineage>
</organism>
<reference evidence="8 9" key="1">
    <citation type="journal article" date="2014" name="PLoS ONE">
        <title>De novo Genome Assembly of the Fungal Plant Pathogen Pyrenophora semeniperda.</title>
        <authorList>
            <person name="Soliai M.M."/>
            <person name="Meyer S.E."/>
            <person name="Udall J.A."/>
            <person name="Elzinga D.E."/>
            <person name="Hermansen R.A."/>
            <person name="Bodily P.M."/>
            <person name="Hart A.A."/>
            <person name="Coleman C.E."/>
        </authorList>
    </citation>
    <scope>NUCLEOTIDE SEQUENCE [LARGE SCALE GENOMIC DNA]</scope>
    <source>
        <strain evidence="8 9">CCB06</strain>
        <tissue evidence="8">Mycelium</tissue>
    </source>
</reference>
<dbReference type="InterPro" id="IPR045170">
    <property type="entry name" value="MTOX"/>
</dbReference>
<feature type="region of interest" description="Disordered" evidence="6">
    <location>
        <begin position="309"/>
        <end position="331"/>
    </location>
</feature>
<dbReference type="InterPro" id="IPR006076">
    <property type="entry name" value="FAD-dep_OxRdtase"/>
</dbReference>
<dbReference type="GO" id="GO:0051698">
    <property type="term" value="F:saccharopine oxidase activity"/>
    <property type="evidence" value="ECO:0007669"/>
    <property type="project" value="TreeGrafter"/>
</dbReference>
<keyword evidence="9" id="KW-1185">Reference proteome</keyword>
<evidence type="ECO:0000259" key="7">
    <source>
        <dbReference type="Pfam" id="PF01266"/>
    </source>
</evidence>
<evidence type="ECO:0000313" key="8">
    <source>
        <dbReference type="EMBL" id="RMZ74459.1"/>
    </source>
</evidence>
<comment type="cofactor">
    <cofactor evidence="1">
        <name>FAD</name>
        <dbReference type="ChEBI" id="CHEBI:57692"/>
    </cofactor>
</comment>
<protein>
    <submittedName>
        <fullName evidence="8">Fructosyl amino acid oxidase</fullName>
    </submittedName>
</protein>
<evidence type="ECO:0000313" key="9">
    <source>
        <dbReference type="Proteomes" id="UP000265663"/>
    </source>
</evidence>
<evidence type="ECO:0000256" key="4">
    <source>
        <dbReference type="ARBA" id="ARBA00022827"/>
    </source>
</evidence>
<gene>
    <name evidence="8" type="ORF">GMOD_00003503</name>
</gene>
<comment type="similarity">
    <text evidence="2">Belongs to the MSOX/MTOX family.</text>
</comment>
<evidence type="ECO:0000256" key="3">
    <source>
        <dbReference type="ARBA" id="ARBA00022630"/>
    </source>
</evidence>
<evidence type="ECO:0000256" key="6">
    <source>
        <dbReference type="SAM" id="MobiDB-lite"/>
    </source>
</evidence>
<dbReference type="OrthoDB" id="2219495at2759"/>
<dbReference type="InterPro" id="IPR036188">
    <property type="entry name" value="FAD/NAD-bd_sf"/>
</dbReference>
<keyword evidence="5" id="KW-0560">Oxidoreductase</keyword>
<dbReference type="GO" id="GO:0008115">
    <property type="term" value="F:sarcosine oxidase activity"/>
    <property type="evidence" value="ECO:0007669"/>
    <property type="project" value="TreeGrafter"/>
</dbReference>
<keyword evidence="3" id="KW-0285">Flavoprotein</keyword>
<dbReference type="PANTHER" id="PTHR10961:SF37">
    <property type="entry name" value="FAD DEPENDENT OXIDOREDUCTASE DOMAIN-CONTAINING PROTEIN"/>
    <property type="match status" value="1"/>
</dbReference>
<dbReference type="SUPFAM" id="SSF51905">
    <property type="entry name" value="FAD/NAD(P)-binding domain"/>
    <property type="match status" value="1"/>
</dbReference>
<feature type="compositionally biased region" description="Basic and acidic residues" evidence="6">
    <location>
        <begin position="319"/>
        <end position="331"/>
    </location>
</feature>
<dbReference type="Gene3D" id="3.50.50.60">
    <property type="entry name" value="FAD/NAD(P)-binding domain"/>
    <property type="match status" value="1"/>
</dbReference>
<evidence type="ECO:0000256" key="1">
    <source>
        <dbReference type="ARBA" id="ARBA00001974"/>
    </source>
</evidence>
<feature type="domain" description="FAD dependent oxidoreductase" evidence="7">
    <location>
        <begin position="8"/>
        <end position="393"/>
    </location>
</feature>
<accession>A0A3M7MJC6</accession>
<evidence type="ECO:0000256" key="2">
    <source>
        <dbReference type="ARBA" id="ARBA00010989"/>
    </source>
</evidence>
<dbReference type="Pfam" id="PF01266">
    <property type="entry name" value="DAO"/>
    <property type="match status" value="1"/>
</dbReference>
<dbReference type="Proteomes" id="UP000265663">
    <property type="component" value="Unassembled WGS sequence"/>
</dbReference>
<evidence type="ECO:0000256" key="5">
    <source>
        <dbReference type="ARBA" id="ARBA00023002"/>
    </source>
</evidence>
<keyword evidence="4" id="KW-0274">FAD</keyword>
<name>A0A3M7MJC6_9PLEO</name>
<dbReference type="GO" id="GO:0050660">
    <property type="term" value="F:flavin adenine dinucleotide binding"/>
    <property type="evidence" value="ECO:0007669"/>
    <property type="project" value="InterPro"/>
</dbReference>
<dbReference type="Gene3D" id="3.30.9.10">
    <property type="entry name" value="D-Amino Acid Oxidase, subunit A, domain 2"/>
    <property type="match status" value="1"/>
</dbReference>
<sequence>MANKEPTILIIGAGTFGTSTAYHLAKQYKDPSRVTIIDRWNTNAPLEEKQAAAIDTNRIIRTDYESHLYCNLANEAIHFWFWSIAVQGHFHKTGWIVVDEKDGGFGDAVKKTFVERGGDYTRSVAPEQLQDYVVTQDIRNERLGRGYFNPEAGWCDAERATQSFIKVALELGVQRVTGEVQELLLKNDRSGLTGARLRDGRVFKADKIVLAAGAWTSALLSPIEDALRISEEDRIERQVTAVGRLSAYYTLNAEDTQQMIDTKVPVVVIGGQVDIIPPSQPNRTLKINDLKTEIVNRVTTTSGHRITVPSRRSQNDVPEQLKRESSKVMHEAMPEWTRNKKPTRWRICYDAVTPTEDWLLCRHLDSSLGNLYLAVGGSFHSYKFLPVAGAYMCNVLQGKSNGEEKDTAWKWKSAAELQRRKGKEFGDSPRNSQRRDLSDYEEGTVSKL</sequence>
<proteinExistence type="inferred from homology"/>
<dbReference type="EMBL" id="KE747844">
    <property type="protein sequence ID" value="RMZ74459.1"/>
    <property type="molecule type" value="Genomic_DNA"/>
</dbReference>
<feature type="compositionally biased region" description="Basic and acidic residues" evidence="6">
    <location>
        <begin position="418"/>
        <end position="438"/>
    </location>
</feature>
<dbReference type="AlphaFoldDB" id="A0A3M7MJC6"/>
<dbReference type="PANTHER" id="PTHR10961">
    <property type="entry name" value="PEROXISOMAL SARCOSINE OXIDASE"/>
    <property type="match status" value="1"/>
</dbReference>